<name>A0ABU1D3Z3_9BURK</name>
<protein>
    <submittedName>
        <fullName evidence="2">MarR family transcriptional regulator</fullName>
    </submittedName>
</protein>
<dbReference type="Pfam" id="PF01047">
    <property type="entry name" value="MarR"/>
    <property type="match status" value="1"/>
</dbReference>
<dbReference type="RefSeq" id="WP_165277527.1">
    <property type="nucleotide sequence ID" value="NZ_JAUZQE010000005.1"/>
</dbReference>
<proteinExistence type="predicted"/>
<dbReference type="PANTHER" id="PTHR33164:SF97">
    <property type="entry name" value="TRANSCRIPTIONAL REGULATOR, MARR FAMILY"/>
    <property type="match status" value="1"/>
</dbReference>
<accession>A0ABU1D3Z3</accession>
<reference evidence="2 3" key="1">
    <citation type="submission" date="2023-08" db="EMBL/GenBank/DDBJ databases">
        <title>Alcaligenaceae gen. nov., a novel taxon isolated from the sludge of Yixing Pesticide Factory.</title>
        <authorList>
            <person name="Ruan L."/>
        </authorList>
    </citation>
    <scope>NUCLEOTIDE SEQUENCE [LARGE SCALE GENOMIC DNA]</scope>
    <source>
        <strain evidence="2 3">LG-2</strain>
    </source>
</reference>
<organism evidence="2 3">
    <name type="scientific">Yanghanlia caeni</name>
    <dbReference type="NCBI Taxonomy" id="3064283"/>
    <lineage>
        <taxon>Bacteria</taxon>
        <taxon>Pseudomonadati</taxon>
        <taxon>Pseudomonadota</taxon>
        <taxon>Betaproteobacteria</taxon>
        <taxon>Burkholderiales</taxon>
        <taxon>Alcaligenaceae</taxon>
        <taxon>Yanghanlia</taxon>
    </lineage>
</organism>
<dbReference type="PANTHER" id="PTHR33164">
    <property type="entry name" value="TRANSCRIPTIONAL REGULATOR, MARR FAMILY"/>
    <property type="match status" value="1"/>
</dbReference>
<evidence type="ECO:0000313" key="2">
    <source>
        <dbReference type="EMBL" id="MDR4125078.1"/>
    </source>
</evidence>
<dbReference type="Proteomes" id="UP001232156">
    <property type="component" value="Unassembled WGS sequence"/>
</dbReference>
<sequence length="142" mass="15951">MIEPHHLRFMQQIGRSYRALIAGFEAHTGMSVARWRLLLQLDTSGELSQKVLARNLGIDPAALTRQLKALEAEGWVERQRDPMDARLTNVVLTDAGRDAVKATLARRNEFFERALGPVPADELDALTDTLEKLEARFTLSRG</sequence>
<dbReference type="SUPFAM" id="SSF46785">
    <property type="entry name" value="Winged helix' DNA-binding domain"/>
    <property type="match status" value="1"/>
</dbReference>
<dbReference type="SMART" id="SM00347">
    <property type="entry name" value="HTH_MARR"/>
    <property type="match status" value="1"/>
</dbReference>
<dbReference type="PROSITE" id="PS50995">
    <property type="entry name" value="HTH_MARR_2"/>
    <property type="match status" value="1"/>
</dbReference>
<evidence type="ECO:0000259" key="1">
    <source>
        <dbReference type="PROSITE" id="PS50995"/>
    </source>
</evidence>
<dbReference type="InterPro" id="IPR011991">
    <property type="entry name" value="ArsR-like_HTH"/>
</dbReference>
<dbReference type="Gene3D" id="1.10.10.10">
    <property type="entry name" value="Winged helix-like DNA-binding domain superfamily/Winged helix DNA-binding domain"/>
    <property type="match status" value="1"/>
</dbReference>
<dbReference type="InterPro" id="IPR039422">
    <property type="entry name" value="MarR/SlyA-like"/>
</dbReference>
<evidence type="ECO:0000313" key="3">
    <source>
        <dbReference type="Proteomes" id="UP001232156"/>
    </source>
</evidence>
<dbReference type="InterPro" id="IPR036390">
    <property type="entry name" value="WH_DNA-bd_sf"/>
</dbReference>
<feature type="domain" description="HTH marR-type" evidence="1">
    <location>
        <begin position="3"/>
        <end position="135"/>
    </location>
</feature>
<keyword evidence="3" id="KW-1185">Reference proteome</keyword>
<dbReference type="CDD" id="cd00090">
    <property type="entry name" value="HTH_ARSR"/>
    <property type="match status" value="1"/>
</dbReference>
<gene>
    <name evidence="2" type="ORF">Q8947_03640</name>
</gene>
<comment type="caution">
    <text evidence="2">The sequence shown here is derived from an EMBL/GenBank/DDBJ whole genome shotgun (WGS) entry which is preliminary data.</text>
</comment>
<dbReference type="PRINTS" id="PR00598">
    <property type="entry name" value="HTHMARR"/>
</dbReference>
<dbReference type="InterPro" id="IPR000835">
    <property type="entry name" value="HTH_MarR-typ"/>
</dbReference>
<dbReference type="EMBL" id="JAUZQE010000005">
    <property type="protein sequence ID" value="MDR4125078.1"/>
    <property type="molecule type" value="Genomic_DNA"/>
</dbReference>
<dbReference type="InterPro" id="IPR036388">
    <property type="entry name" value="WH-like_DNA-bd_sf"/>
</dbReference>